<dbReference type="PANTHER" id="PTHR42693">
    <property type="entry name" value="ARYLSULFATASE FAMILY MEMBER"/>
    <property type="match status" value="1"/>
</dbReference>
<dbReference type="GO" id="GO:0004065">
    <property type="term" value="F:arylsulfatase activity"/>
    <property type="evidence" value="ECO:0007669"/>
    <property type="project" value="TreeGrafter"/>
</dbReference>
<organism evidence="4">
    <name type="scientific">marine metagenome</name>
    <dbReference type="NCBI Taxonomy" id="408172"/>
    <lineage>
        <taxon>unclassified sequences</taxon>
        <taxon>metagenomes</taxon>
        <taxon>ecological metagenomes</taxon>
    </lineage>
</organism>
<dbReference type="InterPro" id="IPR050738">
    <property type="entry name" value="Sulfatase"/>
</dbReference>
<dbReference type="Pfam" id="PF00884">
    <property type="entry name" value="Sulfatase"/>
    <property type="match status" value="1"/>
</dbReference>
<protein>
    <recommendedName>
        <fullName evidence="3">Sulfatase N-terminal domain-containing protein</fullName>
    </recommendedName>
</protein>
<dbReference type="SUPFAM" id="SSF53649">
    <property type="entry name" value="Alkaline phosphatase-like"/>
    <property type="match status" value="1"/>
</dbReference>
<dbReference type="Gene3D" id="3.40.720.10">
    <property type="entry name" value="Alkaline Phosphatase, subunit A"/>
    <property type="match status" value="1"/>
</dbReference>
<evidence type="ECO:0000256" key="1">
    <source>
        <dbReference type="ARBA" id="ARBA00008779"/>
    </source>
</evidence>
<dbReference type="InterPro" id="IPR017850">
    <property type="entry name" value="Alkaline_phosphatase_core_sf"/>
</dbReference>
<dbReference type="EMBL" id="UINC01044904">
    <property type="protein sequence ID" value="SVB50990.1"/>
    <property type="molecule type" value="Genomic_DNA"/>
</dbReference>
<proteinExistence type="inferred from homology"/>
<keyword evidence="2" id="KW-0378">Hydrolase</keyword>
<gene>
    <name evidence="4" type="ORF">METZ01_LOCUS203844</name>
</gene>
<accession>A0A382EJV1</accession>
<feature type="domain" description="Sulfatase N-terminal" evidence="3">
    <location>
        <begin position="25"/>
        <end position="229"/>
    </location>
</feature>
<evidence type="ECO:0000256" key="2">
    <source>
        <dbReference type="ARBA" id="ARBA00022801"/>
    </source>
</evidence>
<dbReference type="AlphaFoldDB" id="A0A382EJV1"/>
<dbReference type="PANTHER" id="PTHR42693:SF53">
    <property type="entry name" value="ENDO-4-O-SULFATASE"/>
    <property type="match status" value="1"/>
</dbReference>
<feature type="non-terminal residue" evidence="4">
    <location>
        <position position="251"/>
    </location>
</feature>
<name>A0A382EJV1_9ZZZZ</name>
<evidence type="ECO:0000313" key="4">
    <source>
        <dbReference type="EMBL" id="SVB50990.1"/>
    </source>
</evidence>
<reference evidence="4" key="1">
    <citation type="submission" date="2018-05" db="EMBL/GenBank/DDBJ databases">
        <authorList>
            <person name="Lanie J.A."/>
            <person name="Ng W.-L."/>
            <person name="Kazmierczak K.M."/>
            <person name="Andrzejewski T.M."/>
            <person name="Davidsen T.M."/>
            <person name="Wayne K.J."/>
            <person name="Tettelin H."/>
            <person name="Glass J.I."/>
            <person name="Rusch D."/>
            <person name="Podicherti R."/>
            <person name="Tsui H.-C.T."/>
            <person name="Winkler M.E."/>
        </authorList>
    </citation>
    <scope>NUCLEOTIDE SEQUENCE</scope>
</reference>
<comment type="similarity">
    <text evidence="1">Belongs to the sulfatase family.</text>
</comment>
<sequence length="251" mass="27916">MKHIHVLALLCATAFTFSHAIVRKPNFVYIMVDDAGYGDFSCFGQKHFKTPSVDRMATEGMKLTDFYAASTVCAPSRCSLMTGMHTGHALVRGNREVQPEGQAPLPASALTLPEVLGKAGYVSGMFGKWGLGSPGSEGDPMNQGFDRFYGYNCQRQAHTFYPDHLWSDRNKGTLDGKTYSHHLIAEETLKFIRANKDKPFFCYCPFTIPHAAMHAPEEDVAPWRKKFPQFKNVVGRYRGPQVKNPVAAFAA</sequence>
<dbReference type="InterPro" id="IPR000917">
    <property type="entry name" value="Sulfatase_N"/>
</dbReference>
<evidence type="ECO:0000259" key="3">
    <source>
        <dbReference type="Pfam" id="PF00884"/>
    </source>
</evidence>